<comment type="caution">
    <text evidence="1">The sequence shown here is derived from an EMBL/GenBank/DDBJ whole genome shotgun (WGS) entry which is preliminary data.</text>
</comment>
<gene>
    <name evidence="1" type="ORF">SPELUC_LOCUS15096</name>
</gene>
<evidence type="ECO:0000313" key="2">
    <source>
        <dbReference type="Proteomes" id="UP000789366"/>
    </source>
</evidence>
<protein>
    <submittedName>
        <fullName evidence="1">2930_t:CDS:1</fullName>
    </submittedName>
</protein>
<accession>A0ACA9QQ87</accession>
<evidence type="ECO:0000313" key="1">
    <source>
        <dbReference type="EMBL" id="CAG8760483.1"/>
    </source>
</evidence>
<dbReference type="Proteomes" id="UP000789366">
    <property type="component" value="Unassembled WGS sequence"/>
</dbReference>
<proteinExistence type="predicted"/>
<feature type="non-terminal residue" evidence="1">
    <location>
        <position position="41"/>
    </location>
</feature>
<dbReference type="EMBL" id="CAJVPW010047997">
    <property type="protein sequence ID" value="CAG8760483.1"/>
    <property type="molecule type" value="Genomic_DNA"/>
</dbReference>
<organism evidence="1 2">
    <name type="scientific">Cetraspora pellucida</name>
    <dbReference type="NCBI Taxonomy" id="1433469"/>
    <lineage>
        <taxon>Eukaryota</taxon>
        <taxon>Fungi</taxon>
        <taxon>Fungi incertae sedis</taxon>
        <taxon>Mucoromycota</taxon>
        <taxon>Glomeromycotina</taxon>
        <taxon>Glomeromycetes</taxon>
        <taxon>Diversisporales</taxon>
        <taxon>Gigasporaceae</taxon>
        <taxon>Cetraspora</taxon>
    </lineage>
</organism>
<keyword evidence="2" id="KW-1185">Reference proteome</keyword>
<reference evidence="1" key="1">
    <citation type="submission" date="2021-06" db="EMBL/GenBank/DDBJ databases">
        <authorList>
            <person name="Kallberg Y."/>
            <person name="Tangrot J."/>
            <person name="Rosling A."/>
        </authorList>
    </citation>
    <scope>NUCLEOTIDE SEQUENCE</scope>
    <source>
        <strain evidence="1">28 12/20/2015</strain>
    </source>
</reference>
<name>A0ACA9QQ87_9GLOM</name>
<feature type="non-terminal residue" evidence="1">
    <location>
        <position position="1"/>
    </location>
</feature>
<sequence length="41" mass="4975">YYENKSYEIIYKHILSFGIDIIEFNEDKYDLINEVLISEIS</sequence>